<protein>
    <recommendedName>
        <fullName evidence="1">TOTE conflict systems S1/CSD-like domain-containing protein</fullName>
    </recommendedName>
</protein>
<dbReference type="InterPro" id="IPR054283">
    <property type="entry name" value="DUF7017"/>
</dbReference>
<name>A0A6N8ECJ2_9GAMM</name>
<sequence length="470" mass="53643">MSDSKAVFNLRKEGRLDEALAMAREGYAANANDIWMQRAYGWVLYDLIKHAVQEFEDKQIPPGRLANQLNTWLREYHQFGTNERPGMLHSNLLQQVIKASHVWPSFLKFARWWGPEYFTEEDRKPFRPPDGGREVPSLATRYVYAVGREAARQAADIPADLLAWAEQQVDAALHDSPNDQWLHYYKSKFLLTRGESEQARANLLPVVRRQSRAAWVWDTLGTTYEIEDPAKAIVCYFRAVHVARQPQEVANTHISLARLLAQQQRFPEAAVQVHAALAYRQDNNFRVPQALGQLAGMDWYRELSKRTDLPCPPDMAEAAEAILFEGEQARMTYRVGVLDHHNSDKALAHVAFSLEDGVVLPYRRFKNIRDVPIGRIVEVGFIEEARQPQRWRTTEHTGIDGFVKPMTGEVSKREDQSFGFLKTGTGERVFVHPALMDHLPSAESKAITCLAVMGKDKQGKPGWRALSWID</sequence>
<dbReference type="Proteomes" id="UP000434044">
    <property type="component" value="Unassembled WGS sequence"/>
</dbReference>
<dbReference type="AlphaFoldDB" id="A0A6N8ECJ2"/>
<feature type="domain" description="TOTE conflict systems S1/CSD-like" evidence="1">
    <location>
        <begin position="404"/>
        <end position="468"/>
    </location>
</feature>
<dbReference type="Pfam" id="PF22860">
    <property type="entry name" value="DUF7017"/>
    <property type="match status" value="1"/>
</dbReference>
<dbReference type="EMBL" id="WNKT01000028">
    <property type="protein sequence ID" value="MTW21942.1"/>
    <property type="molecule type" value="Genomic_DNA"/>
</dbReference>
<reference evidence="2 3" key="1">
    <citation type="submission" date="2019-11" db="EMBL/GenBank/DDBJ databases">
        <title>Whole-genome sequence of the anaerobic purple sulfur bacterium Allochromatium palmeri DSM 15591.</title>
        <authorList>
            <person name="Kyndt J.A."/>
            <person name="Meyer T.E."/>
        </authorList>
    </citation>
    <scope>NUCLEOTIDE SEQUENCE [LARGE SCALE GENOMIC DNA]</scope>
    <source>
        <strain evidence="2 3">DSM 15591</strain>
    </source>
</reference>
<evidence type="ECO:0000313" key="2">
    <source>
        <dbReference type="EMBL" id="MTW21942.1"/>
    </source>
</evidence>
<dbReference type="SUPFAM" id="SSF48452">
    <property type="entry name" value="TPR-like"/>
    <property type="match status" value="1"/>
</dbReference>
<keyword evidence="3" id="KW-1185">Reference proteome</keyword>
<dbReference type="Pfam" id="PF22707">
    <property type="entry name" value="S1CSD-TOTE-2"/>
    <property type="match status" value="1"/>
</dbReference>
<dbReference type="Gene3D" id="1.25.40.10">
    <property type="entry name" value="Tetratricopeptide repeat domain"/>
    <property type="match status" value="1"/>
</dbReference>
<comment type="caution">
    <text evidence="2">The sequence shown here is derived from an EMBL/GenBank/DDBJ whole genome shotgun (WGS) entry which is preliminary data.</text>
</comment>
<evidence type="ECO:0000259" key="1">
    <source>
        <dbReference type="Pfam" id="PF22707"/>
    </source>
</evidence>
<dbReference type="OrthoDB" id="6196244at2"/>
<gene>
    <name evidence="2" type="ORF">GJ668_12670</name>
</gene>
<proteinExistence type="predicted"/>
<dbReference type="InterPro" id="IPR054427">
    <property type="entry name" value="S1CSD-TOTE-2"/>
</dbReference>
<organism evidence="2 3">
    <name type="scientific">Allochromatium palmeri</name>
    <dbReference type="NCBI Taxonomy" id="231048"/>
    <lineage>
        <taxon>Bacteria</taxon>
        <taxon>Pseudomonadati</taxon>
        <taxon>Pseudomonadota</taxon>
        <taxon>Gammaproteobacteria</taxon>
        <taxon>Chromatiales</taxon>
        <taxon>Chromatiaceae</taxon>
        <taxon>Allochromatium</taxon>
    </lineage>
</organism>
<dbReference type="InterPro" id="IPR011990">
    <property type="entry name" value="TPR-like_helical_dom_sf"/>
</dbReference>
<dbReference type="RefSeq" id="WP_155450518.1">
    <property type="nucleotide sequence ID" value="NZ_WNKT01000028.1"/>
</dbReference>
<evidence type="ECO:0000313" key="3">
    <source>
        <dbReference type="Proteomes" id="UP000434044"/>
    </source>
</evidence>
<accession>A0A6N8ECJ2</accession>